<evidence type="ECO:0000259" key="1">
    <source>
        <dbReference type="SMART" id="SM00829"/>
    </source>
</evidence>
<dbReference type="InterPro" id="IPR020843">
    <property type="entry name" value="ER"/>
</dbReference>
<feature type="domain" description="Enoyl reductase (ER)" evidence="1">
    <location>
        <begin position="11"/>
        <end position="324"/>
    </location>
</feature>
<evidence type="ECO:0000313" key="3">
    <source>
        <dbReference type="Proteomes" id="UP000694300"/>
    </source>
</evidence>
<dbReference type="InterPro" id="IPR051397">
    <property type="entry name" value="Zn-ADH-like_protein"/>
</dbReference>
<protein>
    <submittedName>
        <fullName evidence="2">NADPH:quinone oxidoreductase family protein</fullName>
    </submittedName>
</protein>
<dbReference type="InterPro" id="IPR013149">
    <property type="entry name" value="ADH-like_C"/>
</dbReference>
<organism evidence="2 3">
    <name type="scientific">Pseudonocardia oceani</name>
    <dbReference type="NCBI Taxonomy" id="2792013"/>
    <lineage>
        <taxon>Bacteria</taxon>
        <taxon>Bacillati</taxon>
        <taxon>Actinomycetota</taxon>
        <taxon>Actinomycetes</taxon>
        <taxon>Pseudonocardiales</taxon>
        <taxon>Pseudonocardiaceae</taxon>
        <taxon>Pseudonocardia</taxon>
    </lineage>
</organism>
<keyword evidence="3" id="KW-1185">Reference proteome</keyword>
<dbReference type="InterPro" id="IPR013154">
    <property type="entry name" value="ADH-like_N"/>
</dbReference>
<comment type="caution">
    <text evidence="2">The sequence shown here is derived from an EMBL/GenBank/DDBJ whole genome shotgun (WGS) entry which is preliminary data.</text>
</comment>
<dbReference type="CDD" id="cd08241">
    <property type="entry name" value="QOR1"/>
    <property type="match status" value="1"/>
</dbReference>
<dbReference type="Pfam" id="PF08240">
    <property type="entry name" value="ADH_N"/>
    <property type="match status" value="1"/>
</dbReference>
<proteinExistence type="predicted"/>
<accession>A0ABS6UD49</accession>
<dbReference type="Pfam" id="PF00107">
    <property type="entry name" value="ADH_zinc_N"/>
    <property type="match status" value="1"/>
</dbReference>
<name>A0ABS6UD49_9PSEU</name>
<dbReference type="InterPro" id="IPR002364">
    <property type="entry name" value="Quin_OxRdtase/zeta-crystal_CS"/>
</dbReference>
<sequence length="331" mass="34538">MRGWQVARLGDPSDVLEFGELPDPEPGPGQVLVRVHAVACNFPDILVCRGKYQERPELPFTPGLEIAGEVVAAGEGARAAVGDRVLGTPPVGRGGYAELAVLDAASTMAWPEGMTAGQAAGLFVTYQTGVCALVQRGRLRAGETLLVHAAAGGVGSAAVQIGKALGARVIGTAGGPAKCEVVRGLGADEVVDYASEDLVARVKELTGGRGADVVFDPVGGDIFDLSRRVVAFEGRILVIGFAGGRIADAPTNHVLVKNYEVVGVHWGFYRTMAPERIDEWQGVIEDLWARRAIDPLVSAELPLDQAPEALRLLGSRGTTGKVVLVPDGVPA</sequence>
<gene>
    <name evidence="2" type="ORF">I4I82_21175</name>
</gene>
<dbReference type="PROSITE" id="PS01162">
    <property type="entry name" value="QOR_ZETA_CRYSTAL"/>
    <property type="match status" value="1"/>
</dbReference>
<evidence type="ECO:0000313" key="2">
    <source>
        <dbReference type="EMBL" id="MBW0130173.1"/>
    </source>
</evidence>
<reference evidence="2 3" key="1">
    <citation type="submission" date="2020-11" db="EMBL/GenBank/DDBJ databases">
        <title>Pseudonocardia abyssalis sp. nov. and Pseudonocardia oceani sp. nov., description and phylogenomic analysis of two novel actinomycetes isolated from the deep Southern Ocean.</title>
        <authorList>
            <person name="Parra J."/>
        </authorList>
    </citation>
    <scope>NUCLEOTIDE SEQUENCE [LARGE SCALE GENOMIC DNA]</scope>
    <source>
        <strain evidence="3">KRD185</strain>
    </source>
</reference>
<dbReference type="PANTHER" id="PTHR43677">
    <property type="entry name" value="SHORT-CHAIN DEHYDROGENASE/REDUCTASE"/>
    <property type="match status" value="1"/>
</dbReference>
<dbReference type="SMART" id="SM00829">
    <property type="entry name" value="PKS_ER"/>
    <property type="match status" value="1"/>
</dbReference>
<dbReference type="EMBL" id="JADQDF010000001">
    <property type="protein sequence ID" value="MBW0130173.1"/>
    <property type="molecule type" value="Genomic_DNA"/>
</dbReference>
<dbReference type="Proteomes" id="UP000694300">
    <property type="component" value="Unassembled WGS sequence"/>
</dbReference>
<dbReference type="RefSeq" id="WP_218592117.1">
    <property type="nucleotide sequence ID" value="NZ_JADQDF010000001.1"/>
</dbReference>
<dbReference type="PANTHER" id="PTHR43677:SF4">
    <property type="entry name" value="QUINONE OXIDOREDUCTASE-LIKE PROTEIN 2"/>
    <property type="match status" value="1"/>
</dbReference>